<evidence type="ECO:0000259" key="10">
    <source>
        <dbReference type="Pfam" id="PF03442"/>
    </source>
</evidence>
<evidence type="ECO:0000256" key="3">
    <source>
        <dbReference type="ARBA" id="ARBA00023001"/>
    </source>
</evidence>
<dbReference type="GO" id="GO:0005576">
    <property type="term" value="C:extracellular region"/>
    <property type="evidence" value="ECO:0007669"/>
    <property type="project" value="TreeGrafter"/>
</dbReference>
<keyword evidence="2 7" id="KW-0378">Hydrolase</keyword>
<evidence type="ECO:0000256" key="5">
    <source>
        <dbReference type="ARBA" id="ARBA00023295"/>
    </source>
</evidence>
<keyword evidence="3" id="KW-0136">Cellulose degradation</keyword>
<dbReference type="SUPFAM" id="SSF51445">
    <property type="entry name" value="(Trans)glycosidases"/>
    <property type="match status" value="1"/>
</dbReference>
<protein>
    <submittedName>
        <fullName evidence="12">Cellulase</fullName>
    </submittedName>
</protein>
<dbReference type="PANTHER" id="PTHR31297">
    <property type="entry name" value="GLUCAN ENDO-1,6-BETA-GLUCOSIDASE B"/>
    <property type="match status" value="1"/>
</dbReference>
<dbReference type="InterPro" id="IPR040946">
    <property type="entry name" value="CBM46"/>
</dbReference>
<gene>
    <name evidence="12" type="ORF">AM231_02145</name>
</gene>
<dbReference type="Pfam" id="PF00150">
    <property type="entry name" value="Cellulase"/>
    <property type="match status" value="1"/>
</dbReference>
<dbReference type="InterPro" id="IPR001547">
    <property type="entry name" value="Glyco_hydro_5"/>
</dbReference>
<dbReference type="GO" id="GO:0030245">
    <property type="term" value="P:cellulose catabolic process"/>
    <property type="evidence" value="ECO:0007669"/>
    <property type="project" value="UniProtKB-KW"/>
</dbReference>
<name>A0A0M1P0N0_9BACL</name>
<dbReference type="InterPro" id="IPR014756">
    <property type="entry name" value="Ig_E-set"/>
</dbReference>
<proteinExistence type="inferred from homology"/>
<keyword evidence="5 7" id="KW-0326">Glycosidase</keyword>
<keyword evidence="6" id="KW-0624">Polysaccharide degradation</keyword>
<feature type="domain" description="Glycoside hydrolase family 5" evidence="9">
    <location>
        <begin position="66"/>
        <end position="347"/>
    </location>
</feature>
<dbReference type="InterPro" id="IPR017853">
    <property type="entry name" value="GH"/>
</dbReference>
<evidence type="ECO:0000256" key="7">
    <source>
        <dbReference type="RuleBase" id="RU361153"/>
    </source>
</evidence>
<organism evidence="12 13">
    <name type="scientific">Paenibacillus solani</name>
    <dbReference type="NCBI Taxonomy" id="1705565"/>
    <lineage>
        <taxon>Bacteria</taxon>
        <taxon>Bacillati</taxon>
        <taxon>Bacillota</taxon>
        <taxon>Bacilli</taxon>
        <taxon>Bacillales</taxon>
        <taxon>Paenibacillaceae</taxon>
        <taxon>Paenibacillus</taxon>
    </lineage>
</organism>
<feature type="signal peptide" evidence="8">
    <location>
        <begin position="1"/>
        <end position="29"/>
    </location>
</feature>
<reference evidence="13" key="1">
    <citation type="submission" date="2015-08" db="EMBL/GenBank/DDBJ databases">
        <title>Genome sequencing project for genomic taxonomy and phylogenomics of Bacillus-like bacteria.</title>
        <authorList>
            <person name="Liu B."/>
            <person name="Wang J."/>
            <person name="Zhu Y."/>
            <person name="Liu G."/>
            <person name="Chen Q."/>
            <person name="Chen Z."/>
            <person name="Lan J."/>
            <person name="Che J."/>
            <person name="Ge C."/>
            <person name="Shi H."/>
            <person name="Pan Z."/>
            <person name="Liu X."/>
        </authorList>
    </citation>
    <scope>NUCLEOTIDE SEQUENCE [LARGE SCALE GENOMIC DNA]</scope>
    <source>
        <strain evidence="13">FJAT-22460</strain>
    </source>
</reference>
<dbReference type="Proteomes" id="UP000036932">
    <property type="component" value="Unassembled WGS sequence"/>
</dbReference>
<dbReference type="SUPFAM" id="SSF81296">
    <property type="entry name" value="E set domains"/>
    <property type="match status" value="1"/>
</dbReference>
<dbReference type="PROSITE" id="PS00659">
    <property type="entry name" value="GLYCOSYL_HYDROL_F5"/>
    <property type="match status" value="1"/>
</dbReference>
<dbReference type="OrthoDB" id="9800955at2"/>
<evidence type="ECO:0000256" key="8">
    <source>
        <dbReference type="SAM" id="SignalP"/>
    </source>
</evidence>
<evidence type="ECO:0000256" key="4">
    <source>
        <dbReference type="ARBA" id="ARBA00023277"/>
    </source>
</evidence>
<dbReference type="Gene3D" id="3.20.20.80">
    <property type="entry name" value="Glycosidases"/>
    <property type="match status" value="1"/>
</dbReference>
<dbReference type="PATRIC" id="fig|1705565.3.peg.2290"/>
<dbReference type="InterPro" id="IPR016282">
    <property type="entry name" value="Glyco_hydro_5_endoGlcnase_B"/>
</dbReference>
<evidence type="ECO:0000313" key="12">
    <source>
        <dbReference type="EMBL" id="KOR88058.1"/>
    </source>
</evidence>
<dbReference type="RefSeq" id="WP_054401128.1">
    <property type="nucleotide sequence ID" value="NZ_LIUT01000001.1"/>
</dbReference>
<dbReference type="GO" id="GO:0009986">
    <property type="term" value="C:cell surface"/>
    <property type="evidence" value="ECO:0007669"/>
    <property type="project" value="TreeGrafter"/>
</dbReference>
<dbReference type="InterPro" id="IPR018087">
    <property type="entry name" value="Glyco_hydro_5_CS"/>
</dbReference>
<dbReference type="InterPro" id="IPR050386">
    <property type="entry name" value="Glycosyl_hydrolase_5"/>
</dbReference>
<dbReference type="GO" id="GO:0008422">
    <property type="term" value="F:beta-glucosidase activity"/>
    <property type="evidence" value="ECO:0007669"/>
    <property type="project" value="TreeGrafter"/>
</dbReference>
<evidence type="ECO:0000256" key="2">
    <source>
        <dbReference type="ARBA" id="ARBA00022801"/>
    </source>
</evidence>
<keyword evidence="1 8" id="KW-0732">Signal</keyword>
<keyword evidence="13" id="KW-1185">Reference proteome</keyword>
<dbReference type="Gene3D" id="2.60.40.10">
    <property type="entry name" value="Immunoglobulins"/>
    <property type="match status" value="2"/>
</dbReference>
<comment type="caution">
    <text evidence="12">The sequence shown here is derived from an EMBL/GenBank/DDBJ whole genome shotgun (WGS) entry which is preliminary data.</text>
</comment>
<evidence type="ECO:0000259" key="9">
    <source>
        <dbReference type="Pfam" id="PF00150"/>
    </source>
</evidence>
<dbReference type="InterPro" id="IPR013783">
    <property type="entry name" value="Ig-like_fold"/>
</dbReference>
<dbReference type="Pfam" id="PF03442">
    <property type="entry name" value="CBM_X2"/>
    <property type="match status" value="1"/>
</dbReference>
<feature type="chain" id="PRO_5005620525" evidence="8">
    <location>
        <begin position="30"/>
        <end position="570"/>
    </location>
</feature>
<dbReference type="EMBL" id="LIUT01000001">
    <property type="protein sequence ID" value="KOR88058.1"/>
    <property type="molecule type" value="Genomic_DNA"/>
</dbReference>
<dbReference type="PIRSF" id="PIRSF001043">
    <property type="entry name" value="Endoglucanase_B"/>
    <property type="match status" value="1"/>
</dbReference>
<evidence type="ECO:0000313" key="13">
    <source>
        <dbReference type="Proteomes" id="UP000036932"/>
    </source>
</evidence>
<dbReference type="InterPro" id="IPR005102">
    <property type="entry name" value="Carbo-bd_X2"/>
</dbReference>
<evidence type="ECO:0000259" key="11">
    <source>
        <dbReference type="Pfam" id="PF18448"/>
    </source>
</evidence>
<evidence type="ECO:0000256" key="1">
    <source>
        <dbReference type="ARBA" id="ARBA00022729"/>
    </source>
</evidence>
<dbReference type="AlphaFoldDB" id="A0A0M1P0N0"/>
<dbReference type="Pfam" id="PF18448">
    <property type="entry name" value="CBM46"/>
    <property type="match status" value="1"/>
</dbReference>
<comment type="similarity">
    <text evidence="7">Belongs to the glycosyl hydrolase 5 (cellulase A) family.</text>
</comment>
<evidence type="ECO:0000256" key="6">
    <source>
        <dbReference type="ARBA" id="ARBA00023326"/>
    </source>
</evidence>
<sequence>MINLKKRSFCSLTLIAALFITLLPSYASAYKKEPALPQSNGLQAYVQDMQPGWNLGNSLDSVGADETAWGNPCITKALIDQIAAQGYKSIRIPVTWNEHIGSAPNYTINSAYMDRVQEVVDWALDADLYVMINVHHDSWLWISHMENNRNDVTAKYNAIWTQIANRFKHHSNKLMFESVNEPRFTDGGTTNETTAFRMLDELNMSFHQIIRSSGANNAKRPLVLSTLEASPTQERMNELYKTMNKLNDANLIATVHYYGFWPFSVNIAGYTRFEEDTRNDIDQTFNNVYNTFIARGIPVILGEYGLLGFDQSTDVIEHGEKLKFFEYLTHYLKQKNITHMLWDNGQHFKRTAFSWNDPELYNIMKAGWSGRSSTADTDLVFVKKGAALQDKKISLNLNGNTLTEIRTNGLPLVAGQDYTLNGNTLTFTSSLLSRLTASGQFGVNAVLTAKFNRGADWNFKIIYNDKPVLRSTQGTINSFSIPTTFNGDQLATMEAVYAAGGNVGPQDWTYFKEFGYTFSPSYLSNQITLKPAFFNEVRDGDVTLKFHFWSGEIITYKITKNGSSVTGSTS</sequence>
<accession>A0A0M1P0N0</accession>
<feature type="domain" description="Endoglucanase B carbohydrate binding" evidence="11">
    <location>
        <begin position="465"/>
        <end position="567"/>
    </location>
</feature>
<feature type="domain" description="Carbohydrate binding X2" evidence="10">
    <location>
        <begin position="377"/>
        <end position="461"/>
    </location>
</feature>
<dbReference type="PANTHER" id="PTHR31297:SF17">
    <property type="entry name" value="ENDOGLUCANASE"/>
    <property type="match status" value="1"/>
</dbReference>
<keyword evidence="4" id="KW-0119">Carbohydrate metabolism</keyword>